<keyword evidence="5" id="KW-0441">Lipid A biosynthesis</keyword>
<dbReference type="EMBL" id="JAIOIV010000134">
    <property type="protein sequence ID" value="MBZ0158069.1"/>
    <property type="molecule type" value="Genomic_DNA"/>
</dbReference>
<keyword evidence="4" id="KW-0997">Cell inner membrane</keyword>
<keyword evidence="7" id="KW-0448">Lipopolysaccharide biosynthesis</keyword>
<gene>
    <name evidence="13" type="ORF">K8I29_17870</name>
</gene>
<organism evidence="13 14">
    <name type="scientific">Candidatus Nitrobium versatile</name>
    <dbReference type="NCBI Taxonomy" id="2884831"/>
    <lineage>
        <taxon>Bacteria</taxon>
        <taxon>Pseudomonadati</taxon>
        <taxon>Nitrospirota</taxon>
        <taxon>Nitrospiria</taxon>
        <taxon>Nitrospirales</taxon>
        <taxon>Nitrospiraceae</taxon>
        <taxon>Candidatus Nitrobium</taxon>
    </lineage>
</organism>
<comment type="caution">
    <text evidence="13">The sequence shown here is derived from an EMBL/GenBank/DDBJ whole genome shotgun (WGS) entry which is preliminary data.</text>
</comment>
<feature type="domain" description="EamA" evidence="12">
    <location>
        <begin position="51"/>
        <end position="120"/>
    </location>
</feature>
<feature type="transmembrane region" description="Helical" evidence="11">
    <location>
        <begin position="103"/>
        <end position="121"/>
    </location>
</feature>
<feature type="transmembrane region" description="Helical" evidence="11">
    <location>
        <begin position="51"/>
        <end position="70"/>
    </location>
</feature>
<sequence length="153" mass="16804">MKTFFVILLATLSAAIGEALLSYGMRKGGVVDLTEPSQWLALVLSVVRNPYVFAGVLFLAVFFFLYLAALSWADLSFVMPLTAMSYVFAALLARFVLKEDVSWFRWSGTVIITIGIVLVALDSRQRTTDERTGGYHIAKNASGAHSCSRKEGL</sequence>
<comment type="subcellular location">
    <subcellularLocation>
        <location evidence="1">Cell membrane</location>
        <topology evidence="1">Multi-pass membrane protein</topology>
    </subcellularLocation>
</comment>
<dbReference type="GO" id="GO:0022857">
    <property type="term" value="F:transmembrane transporter activity"/>
    <property type="evidence" value="ECO:0007669"/>
    <property type="project" value="InterPro"/>
</dbReference>
<reference evidence="13" key="1">
    <citation type="journal article" date="2021" name="bioRxiv">
        <title>Unraveling nitrogen, sulfur and carbon metabolic pathways and microbial community transcriptional responses to substrate deprivation and toxicity stresses in a bioreactor mimicking anoxic brackish coastal sediment conditions.</title>
        <authorList>
            <person name="Martins P.D."/>
            <person name="Echeveste M.J."/>
            <person name="Arshad A."/>
            <person name="Kurth J."/>
            <person name="Ouboter H."/>
            <person name="Jetten M.S.M."/>
            <person name="Welte C.U."/>
        </authorList>
    </citation>
    <scope>NUCLEOTIDE SEQUENCE</scope>
    <source>
        <strain evidence="13">MAG_39</strain>
    </source>
</reference>
<dbReference type="SUPFAM" id="SSF103481">
    <property type="entry name" value="Multidrug resistance efflux transporter EmrE"/>
    <property type="match status" value="1"/>
</dbReference>
<keyword evidence="8 11" id="KW-1133">Transmembrane helix</keyword>
<dbReference type="GO" id="GO:0009103">
    <property type="term" value="P:lipopolysaccharide biosynthetic process"/>
    <property type="evidence" value="ECO:0007669"/>
    <property type="project" value="UniProtKB-KW"/>
</dbReference>
<dbReference type="Gene3D" id="1.10.3730.20">
    <property type="match status" value="1"/>
</dbReference>
<protein>
    <submittedName>
        <fullName evidence="13">DMT family transporter</fullName>
    </submittedName>
</protein>
<evidence type="ECO:0000256" key="8">
    <source>
        <dbReference type="ARBA" id="ARBA00022989"/>
    </source>
</evidence>
<dbReference type="PANTHER" id="PTHR30561">
    <property type="entry name" value="SMR FAMILY PROTON-DEPENDENT DRUG EFFLUX TRANSPORTER SUGE"/>
    <property type="match status" value="1"/>
</dbReference>
<reference evidence="13" key="2">
    <citation type="submission" date="2021-08" db="EMBL/GenBank/DDBJ databases">
        <authorList>
            <person name="Dalcin Martins P."/>
        </authorList>
    </citation>
    <scope>NUCLEOTIDE SEQUENCE</scope>
    <source>
        <strain evidence="13">MAG_39</strain>
    </source>
</reference>
<evidence type="ECO:0000313" key="13">
    <source>
        <dbReference type="EMBL" id="MBZ0158069.1"/>
    </source>
</evidence>
<accession>A0A953SHT4</accession>
<keyword evidence="2" id="KW-1003">Cell membrane</keyword>
<dbReference type="GO" id="GO:0009245">
    <property type="term" value="P:lipid A biosynthetic process"/>
    <property type="evidence" value="ECO:0007669"/>
    <property type="project" value="UniProtKB-KW"/>
</dbReference>
<dbReference type="Pfam" id="PF00892">
    <property type="entry name" value="EamA"/>
    <property type="match status" value="1"/>
</dbReference>
<dbReference type="GO" id="GO:0005886">
    <property type="term" value="C:plasma membrane"/>
    <property type="evidence" value="ECO:0007669"/>
    <property type="project" value="UniProtKB-SubCell"/>
</dbReference>
<evidence type="ECO:0000256" key="1">
    <source>
        <dbReference type="ARBA" id="ARBA00004651"/>
    </source>
</evidence>
<feature type="transmembrane region" description="Helical" evidence="11">
    <location>
        <begin position="77"/>
        <end position="97"/>
    </location>
</feature>
<evidence type="ECO:0000256" key="7">
    <source>
        <dbReference type="ARBA" id="ARBA00022985"/>
    </source>
</evidence>
<evidence type="ECO:0000256" key="2">
    <source>
        <dbReference type="ARBA" id="ARBA00022475"/>
    </source>
</evidence>
<evidence type="ECO:0000259" key="12">
    <source>
        <dbReference type="Pfam" id="PF00892"/>
    </source>
</evidence>
<keyword evidence="10 11" id="KW-0472">Membrane</keyword>
<evidence type="ECO:0000256" key="11">
    <source>
        <dbReference type="SAM" id="Phobius"/>
    </source>
</evidence>
<dbReference type="InterPro" id="IPR000390">
    <property type="entry name" value="Small_drug/metabolite_transptr"/>
</dbReference>
<evidence type="ECO:0000313" key="14">
    <source>
        <dbReference type="Proteomes" id="UP000705867"/>
    </source>
</evidence>
<dbReference type="PANTHER" id="PTHR30561:SF9">
    <property type="entry name" value="4-AMINO-4-DEOXY-L-ARABINOSE-PHOSPHOUNDECAPRENOL FLIPPASE SUBUNIT ARNF-RELATED"/>
    <property type="match status" value="1"/>
</dbReference>
<evidence type="ECO:0000256" key="9">
    <source>
        <dbReference type="ARBA" id="ARBA00023098"/>
    </source>
</evidence>
<evidence type="ECO:0000256" key="5">
    <source>
        <dbReference type="ARBA" id="ARBA00022556"/>
    </source>
</evidence>
<dbReference type="InterPro" id="IPR037185">
    <property type="entry name" value="EmrE-like"/>
</dbReference>
<evidence type="ECO:0000256" key="6">
    <source>
        <dbReference type="ARBA" id="ARBA00022692"/>
    </source>
</evidence>
<dbReference type="InterPro" id="IPR000620">
    <property type="entry name" value="EamA_dom"/>
</dbReference>
<dbReference type="AlphaFoldDB" id="A0A953SHT4"/>
<evidence type="ECO:0000256" key="4">
    <source>
        <dbReference type="ARBA" id="ARBA00022519"/>
    </source>
</evidence>
<keyword evidence="6 11" id="KW-0812">Transmembrane</keyword>
<keyword evidence="9" id="KW-0443">Lipid metabolism</keyword>
<keyword evidence="3" id="KW-0444">Lipid biosynthesis</keyword>
<name>A0A953SHT4_9BACT</name>
<evidence type="ECO:0000256" key="10">
    <source>
        <dbReference type="ARBA" id="ARBA00023136"/>
    </source>
</evidence>
<proteinExistence type="predicted"/>
<dbReference type="Proteomes" id="UP000705867">
    <property type="component" value="Unassembled WGS sequence"/>
</dbReference>
<evidence type="ECO:0000256" key="3">
    <source>
        <dbReference type="ARBA" id="ARBA00022516"/>
    </source>
</evidence>